<name>A0A2U3Q896_9BRAD</name>
<dbReference type="AlphaFoldDB" id="A0A2U3Q896"/>
<sequence>MGASMSTRGRAVIPAAAIRERLQSIVSALVELEEIRARVLAAEQSEKPTRPKPKKRPRRGKPTSRKR</sequence>
<gene>
    <name evidence="2" type="ORF">BRAD3257_6753</name>
</gene>
<feature type="compositionally biased region" description="Basic residues" evidence="1">
    <location>
        <begin position="50"/>
        <end position="67"/>
    </location>
</feature>
<dbReference type="KEGG" id="bvz:BRAD3257_6753"/>
<evidence type="ECO:0000313" key="3">
    <source>
        <dbReference type="Proteomes" id="UP000246085"/>
    </source>
</evidence>
<protein>
    <submittedName>
        <fullName evidence="2">Uncharacterized protein</fullName>
    </submittedName>
</protein>
<evidence type="ECO:0000256" key="1">
    <source>
        <dbReference type="SAM" id="MobiDB-lite"/>
    </source>
</evidence>
<dbReference type="EMBL" id="LS398110">
    <property type="protein sequence ID" value="SPP97642.1"/>
    <property type="molecule type" value="Genomic_DNA"/>
</dbReference>
<accession>A0A2U3Q896</accession>
<dbReference type="Proteomes" id="UP000246085">
    <property type="component" value="Chromosome BRAD3257"/>
</dbReference>
<organism evidence="2 3">
    <name type="scientific">Bradyrhizobium vignae</name>
    <dbReference type="NCBI Taxonomy" id="1549949"/>
    <lineage>
        <taxon>Bacteria</taxon>
        <taxon>Pseudomonadati</taxon>
        <taxon>Pseudomonadota</taxon>
        <taxon>Alphaproteobacteria</taxon>
        <taxon>Hyphomicrobiales</taxon>
        <taxon>Nitrobacteraceae</taxon>
        <taxon>Bradyrhizobium</taxon>
    </lineage>
</organism>
<proteinExistence type="predicted"/>
<evidence type="ECO:0000313" key="2">
    <source>
        <dbReference type="EMBL" id="SPP97642.1"/>
    </source>
</evidence>
<reference evidence="2 3" key="1">
    <citation type="submission" date="2018-03" db="EMBL/GenBank/DDBJ databases">
        <authorList>
            <person name="Gully D."/>
        </authorList>
    </citation>
    <scope>NUCLEOTIDE SEQUENCE [LARGE SCALE GENOMIC DNA]</scope>
    <source>
        <strain evidence="2">ORS3257</strain>
    </source>
</reference>
<feature type="region of interest" description="Disordered" evidence="1">
    <location>
        <begin position="40"/>
        <end position="67"/>
    </location>
</feature>